<evidence type="ECO:0000256" key="2">
    <source>
        <dbReference type="ARBA" id="ARBA00007422"/>
    </source>
</evidence>
<dbReference type="GO" id="GO:0004807">
    <property type="term" value="F:triose-phosphate isomerase activity"/>
    <property type="evidence" value="ECO:0007669"/>
    <property type="project" value="UniProtKB-UniRule"/>
</dbReference>
<evidence type="ECO:0000256" key="4">
    <source>
        <dbReference type="ARBA" id="ARBA00022490"/>
    </source>
</evidence>
<feature type="binding site" evidence="7">
    <location>
        <position position="175"/>
    </location>
    <ligand>
        <name>substrate</name>
    </ligand>
</feature>
<evidence type="ECO:0000256" key="7">
    <source>
        <dbReference type="HAMAP-Rule" id="MF_00147"/>
    </source>
</evidence>
<comment type="function">
    <text evidence="7">Involved in the gluconeogenesis. Catalyzes stereospecifically the conversion of dihydroxyacetone phosphate (DHAP) to D-glyceraldehyde-3-phosphate (G3P).</text>
</comment>
<dbReference type="Proteomes" id="UP000219327">
    <property type="component" value="Unassembled WGS sequence"/>
</dbReference>
<keyword evidence="6 7" id="KW-0413">Isomerase</keyword>
<proteinExistence type="inferred from homology"/>
<evidence type="ECO:0000256" key="6">
    <source>
        <dbReference type="ARBA" id="ARBA00023235"/>
    </source>
</evidence>
<dbReference type="PANTHER" id="PTHR21139">
    <property type="entry name" value="TRIOSEPHOSPHATE ISOMERASE"/>
    <property type="match status" value="1"/>
</dbReference>
<dbReference type="InterPro" id="IPR013785">
    <property type="entry name" value="Aldolase_TIM"/>
</dbReference>
<feature type="active site" description="Proton acceptor" evidence="7">
    <location>
        <position position="169"/>
    </location>
</feature>
<feature type="binding site" evidence="7">
    <location>
        <begin position="234"/>
        <end position="235"/>
    </location>
    <ligand>
        <name>substrate</name>
    </ligand>
</feature>
<gene>
    <name evidence="7" type="primary">tpiA</name>
    <name evidence="9" type="ORF">CNE99_09705</name>
</gene>
<dbReference type="UniPathway" id="UPA00109">
    <property type="reaction ID" value="UER00189"/>
</dbReference>
<dbReference type="CDD" id="cd00311">
    <property type="entry name" value="TIM"/>
    <property type="match status" value="1"/>
</dbReference>
<evidence type="ECO:0000256" key="8">
    <source>
        <dbReference type="RuleBase" id="RU363013"/>
    </source>
</evidence>
<dbReference type="UniPathway" id="UPA00138"/>
<comment type="subunit">
    <text evidence="7 8">Homodimer.</text>
</comment>
<dbReference type="SUPFAM" id="SSF51351">
    <property type="entry name" value="Triosephosphate isomerase (TIM)"/>
    <property type="match status" value="1"/>
</dbReference>
<dbReference type="PANTHER" id="PTHR21139:SF42">
    <property type="entry name" value="TRIOSEPHOSPHATE ISOMERASE"/>
    <property type="match status" value="1"/>
</dbReference>
<dbReference type="EMBL" id="NTKD01000068">
    <property type="protein sequence ID" value="PDH36433.1"/>
    <property type="molecule type" value="Genomic_DNA"/>
</dbReference>
<feature type="active site" description="Electrophile" evidence="7">
    <location>
        <position position="97"/>
    </location>
</feature>
<evidence type="ECO:0000256" key="1">
    <source>
        <dbReference type="ARBA" id="ARBA00004680"/>
    </source>
</evidence>
<keyword evidence="5 7" id="KW-0324">Glycolysis</keyword>
<dbReference type="GO" id="GO:0005829">
    <property type="term" value="C:cytosol"/>
    <property type="evidence" value="ECO:0007669"/>
    <property type="project" value="TreeGrafter"/>
</dbReference>
<evidence type="ECO:0000313" key="9">
    <source>
        <dbReference type="EMBL" id="PDH36433.1"/>
    </source>
</evidence>
<dbReference type="InterPro" id="IPR022896">
    <property type="entry name" value="TrioseP_Isoase_bac/euk"/>
</dbReference>
<evidence type="ECO:0000256" key="5">
    <source>
        <dbReference type="ARBA" id="ARBA00023152"/>
    </source>
</evidence>
<feature type="binding site" evidence="7">
    <location>
        <begin position="9"/>
        <end position="11"/>
    </location>
    <ligand>
        <name>substrate</name>
    </ligand>
</feature>
<dbReference type="FunFam" id="3.20.20.70:FF:000016">
    <property type="entry name" value="Triosephosphate isomerase"/>
    <property type="match status" value="1"/>
</dbReference>
<comment type="pathway">
    <text evidence="1 7 8">Carbohydrate degradation; glycolysis; D-glyceraldehyde 3-phosphate from glycerone phosphate: step 1/1.</text>
</comment>
<dbReference type="HAMAP" id="MF_00147_B">
    <property type="entry name" value="TIM_B"/>
    <property type="match status" value="1"/>
</dbReference>
<dbReference type="PROSITE" id="PS51440">
    <property type="entry name" value="TIM_2"/>
    <property type="match status" value="1"/>
</dbReference>
<dbReference type="GO" id="GO:0019563">
    <property type="term" value="P:glycerol catabolic process"/>
    <property type="evidence" value="ECO:0007669"/>
    <property type="project" value="TreeGrafter"/>
</dbReference>
<dbReference type="NCBIfam" id="TIGR00419">
    <property type="entry name" value="tim"/>
    <property type="match status" value="1"/>
</dbReference>
<name>A0A2A5WJF8_9GAMM</name>
<comment type="catalytic activity">
    <reaction evidence="7 8">
        <text>D-glyceraldehyde 3-phosphate = dihydroxyacetone phosphate</text>
        <dbReference type="Rhea" id="RHEA:18585"/>
        <dbReference type="ChEBI" id="CHEBI:57642"/>
        <dbReference type="ChEBI" id="CHEBI:59776"/>
        <dbReference type="EC" id="5.3.1.1"/>
    </reaction>
</comment>
<dbReference type="InterPro" id="IPR000652">
    <property type="entry name" value="Triosephosphate_isomerase"/>
</dbReference>
<comment type="subcellular location">
    <subcellularLocation>
        <location evidence="7 8">Cytoplasm</location>
    </subcellularLocation>
</comment>
<accession>A0A2A5WJF8</accession>
<dbReference type="InterPro" id="IPR035990">
    <property type="entry name" value="TIM_sf"/>
</dbReference>
<dbReference type="EC" id="5.3.1.1" evidence="7 8"/>
<dbReference type="GO" id="GO:0006096">
    <property type="term" value="P:glycolytic process"/>
    <property type="evidence" value="ECO:0007669"/>
    <property type="project" value="UniProtKB-UniRule"/>
</dbReference>
<dbReference type="Pfam" id="PF00121">
    <property type="entry name" value="TIM"/>
    <property type="match status" value="1"/>
</dbReference>
<dbReference type="GO" id="GO:0006094">
    <property type="term" value="P:gluconeogenesis"/>
    <property type="evidence" value="ECO:0007669"/>
    <property type="project" value="UniProtKB-UniRule"/>
</dbReference>
<dbReference type="GO" id="GO:0046166">
    <property type="term" value="P:glyceraldehyde-3-phosphate biosynthetic process"/>
    <property type="evidence" value="ECO:0007669"/>
    <property type="project" value="TreeGrafter"/>
</dbReference>
<comment type="pathway">
    <text evidence="7 8">Carbohydrate biosynthesis; gluconeogenesis.</text>
</comment>
<comment type="caution">
    <text evidence="9">The sequence shown here is derived from an EMBL/GenBank/DDBJ whole genome shotgun (WGS) entry which is preliminary data.</text>
</comment>
<evidence type="ECO:0000313" key="10">
    <source>
        <dbReference type="Proteomes" id="UP000219327"/>
    </source>
</evidence>
<dbReference type="AlphaFoldDB" id="A0A2A5WJF8"/>
<comment type="similarity">
    <text evidence="2 7 8">Belongs to the triosephosphate isomerase family.</text>
</comment>
<reference evidence="9 10" key="1">
    <citation type="submission" date="2017-08" db="EMBL/GenBank/DDBJ databases">
        <title>Fine stratification of microbial communities through a metagenomic profile of the photic zone.</title>
        <authorList>
            <person name="Haro-Moreno J.M."/>
            <person name="Lopez-Perez M."/>
            <person name="De La Torre J."/>
            <person name="Picazo A."/>
            <person name="Camacho A."/>
            <person name="Rodriguez-Valera F."/>
        </authorList>
    </citation>
    <scope>NUCLEOTIDE SEQUENCE [LARGE SCALE GENOMIC DNA]</scope>
    <source>
        <strain evidence="9">MED-G24</strain>
    </source>
</reference>
<protein>
    <recommendedName>
        <fullName evidence="7 8">Triosephosphate isomerase</fullName>
        <shortName evidence="7">TIM</shortName>
        <shortName evidence="7">TPI</shortName>
        <ecNumber evidence="7 8">5.3.1.1</ecNumber>
    </recommendedName>
    <alternativeName>
        <fullName evidence="7">Triose-phosphate isomerase</fullName>
    </alternativeName>
</protein>
<dbReference type="Gene3D" id="3.20.20.70">
    <property type="entry name" value="Aldolase class I"/>
    <property type="match status" value="1"/>
</dbReference>
<sequence>MRTPIVAGNWKMNGSIASVDALIQGLVSSEDLECELLVCPPTVFLSQVRDRLIAKKRGSVIVLGAQDVSQHEAGAHTGEVSADMLSECGCRYTLIGHSERRQFHAESDINVAAKVERSLTAGIRPIVCVGETLEERQNGYTLSVVERQLDAVGEMISAEDWGRFDVAYEPVWAIGNGESASPEQAQEVHEALRSALQKNGDQNGTTRILYGGSVNQDNADALFEMADIDGALVGGASLVAESFLSIAASAAVRSTRSRAG</sequence>
<organism evidence="9 10">
    <name type="scientific">OM182 bacterium MED-G24</name>
    <dbReference type="NCBI Taxonomy" id="1986255"/>
    <lineage>
        <taxon>Bacteria</taxon>
        <taxon>Pseudomonadati</taxon>
        <taxon>Pseudomonadota</taxon>
        <taxon>Gammaproteobacteria</taxon>
        <taxon>OMG group</taxon>
        <taxon>OM182 clade</taxon>
    </lineage>
</organism>
<keyword evidence="3 7" id="KW-0312">Gluconeogenesis</keyword>
<evidence type="ECO:0000256" key="3">
    <source>
        <dbReference type="ARBA" id="ARBA00022432"/>
    </source>
</evidence>
<feature type="binding site" evidence="7">
    <location>
        <position position="213"/>
    </location>
    <ligand>
        <name>substrate</name>
    </ligand>
</feature>
<keyword evidence="4 7" id="KW-0963">Cytoplasm</keyword>